<dbReference type="InterPro" id="IPR036521">
    <property type="entry name" value="SRP19-like_sf"/>
</dbReference>
<proteinExistence type="inferred from homology"/>
<evidence type="ECO:0000313" key="10">
    <source>
        <dbReference type="Proteomes" id="UP000011518"/>
    </source>
</evidence>
<evidence type="ECO:0000256" key="6">
    <source>
        <dbReference type="ARBA" id="ARBA00033772"/>
    </source>
</evidence>
<feature type="region of interest" description="Disordered" evidence="8">
    <location>
        <begin position="159"/>
        <end position="211"/>
    </location>
</feature>
<evidence type="ECO:0000256" key="3">
    <source>
        <dbReference type="ARBA" id="ARBA00022490"/>
    </source>
</evidence>
<evidence type="ECO:0000256" key="7">
    <source>
        <dbReference type="ARBA" id="ARBA00045518"/>
    </source>
</evidence>
<evidence type="ECO:0000256" key="5">
    <source>
        <dbReference type="ARBA" id="ARBA00023274"/>
    </source>
</evidence>
<keyword evidence="4" id="KW-0733">Signal recognition particle</keyword>
<name>L9L1X6_TUPCH</name>
<dbReference type="EMBL" id="KB320617">
    <property type="protein sequence ID" value="ELW67392.1"/>
    <property type="molecule type" value="Genomic_DNA"/>
</dbReference>
<reference evidence="10" key="2">
    <citation type="journal article" date="2013" name="Nat. Commun.">
        <title>Genome of the Chinese tree shrew.</title>
        <authorList>
            <person name="Fan Y."/>
            <person name="Huang Z.Y."/>
            <person name="Cao C.C."/>
            <person name="Chen C.S."/>
            <person name="Chen Y.X."/>
            <person name="Fan D.D."/>
            <person name="He J."/>
            <person name="Hou H.L."/>
            <person name="Hu L."/>
            <person name="Hu X.T."/>
            <person name="Jiang X.T."/>
            <person name="Lai R."/>
            <person name="Lang Y.S."/>
            <person name="Liang B."/>
            <person name="Liao S.G."/>
            <person name="Mu D."/>
            <person name="Ma Y.Y."/>
            <person name="Niu Y.Y."/>
            <person name="Sun X.Q."/>
            <person name="Xia J.Q."/>
            <person name="Xiao J."/>
            <person name="Xiong Z.Q."/>
            <person name="Xu L."/>
            <person name="Yang L."/>
            <person name="Zhang Y."/>
            <person name="Zhao W."/>
            <person name="Zhao X.D."/>
            <person name="Zheng Y.T."/>
            <person name="Zhou J.M."/>
            <person name="Zhu Y.B."/>
            <person name="Zhang G.J."/>
            <person name="Wang J."/>
            <person name="Yao Y.G."/>
        </authorList>
    </citation>
    <scope>NUCLEOTIDE SEQUENCE [LARGE SCALE GENOMIC DNA]</scope>
</reference>
<evidence type="ECO:0000256" key="8">
    <source>
        <dbReference type="SAM" id="MobiDB-lite"/>
    </source>
</evidence>
<protein>
    <recommendedName>
        <fullName evidence="6">Signal recognition particle 19 kDa protein</fullName>
    </recommendedName>
</protein>
<dbReference type="PANTHER" id="PTHR17453:SF0">
    <property type="entry name" value="SIGNAL RECOGNITION PARTICLE 19 KDA PROTEIN"/>
    <property type="match status" value="1"/>
</dbReference>
<evidence type="ECO:0000256" key="2">
    <source>
        <dbReference type="ARBA" id="ARBA00008910"/>
    </source>
</evidence>
<dbReference type="GO" id="GO:0008312">
    <property type="term" value="F:7S RNA binding"/>
    <property type="evidence" value="ECO:0007669"/>
    <property type="project" value="InterPro"/>
</dbReference>
<dbReference type="Gene3D" id="3.30.56.30">
    <property type="entry name" value="Signal recognition particle, SRP19-like subunit"/>
    <property type="match status" value="2"/>
</dbReference>
<dbReference type="Pfam" id="PF01922">
    <property type="entry name" value="SRP19"/>
    <property type="match status" value="1"/>
</dbReference>
<accession>L9L1X6</accession>
<dbReference type="Proteomes" id="UP000011518">
    <property type="component" value="Unassembled WGS sequence"/>
</dbReference>
<comment type="subcellular location">
    <subcellularLocation>
        <location evidence="1">Cytoplasm</location>
    </subcellularLocation>
</comment>
<evidence type="ECO:0000256" key="1">
    <source>
        <dbReference type="ARBA" id="ARBA00004496"/>
    </source>
</evidence>
<sequence>MGGGLLQARWVFATVLRARIGHSGPRLPLKLQAIPRPDCKTVHRPDLTLLVQLSSQFVCIYPAYLNNKKTIAEGRRIPVSKVSATGSSSARPLDKPCRFVCIYPAYLNNKKTIAEGRRIPVSKAVENPTATEIQDVCSAVGLNVFLECLQFAACGQRPHTGPAATRQPPGPHARPPSARMCAGPSVTSRSPLRNTEQSPSRAGPAADAHIL</sequence>
<keyword evidence="5" id="KW-0687">Ribonucleoprotein</keyword>
<dbReference type="SUPFAM" id="SSF69695">
    <property type="entry name" value="SRP19"/>
    <property type="match status" value="2"/>
</dbReference>
<dbReference type="InParanoid" id="L9L1X6"/>
<dbReference type="PANTHER" id="PTHR17453">
    <property type="entry name" value="SIGNAL RECOGNITION PARTICLE 19 KD PROTEIN"/>
    <property type="match status" value="1"/>
</dbReference>
<dbReference type="AlphaFoldDB" id="L9L1X6"/>
<reference evidence="10" key="1">
    <citation type="submission" date="2012-07" db="EMBL/GenBank/DDBJ databases">
        <title>Genome of the Chinese tree shrew, a rising model animal genetically related to primates.</title>
        <authorList>
            <person name="Zhang G."/>
            <person name="Fan Y."/>
            <person name="Yao Y."/>
            <person name="Huang Z."/>
        </authorList>
    </citation>
    <scope>NUCLEOTIDE SEQUENCE [LARGE SCALE GENOMIC DNA]</scope>
</reference>
<feature type="compositionally biased region" description="Polar residues" evidence="8">
    <location>
        <begin position="185"/>
        <end position="200"/>
    </location>
</feature>
<evidence type="ECO:0000313" key="9">
    <source>
        <dbReference type="EMBL" id="ELW67392.1"/>
    </source>
</evidence>
<keyword evidence="3" id="KW-0963">Cytoplasm</keyword>
<comment type="similarity">
    <text evidence="2">Belongs to the SRP19 family.</text>
</comment>
<dbReference type="GO" id="GO:0006617">
    <property type="term" value="P:SRP-dependent cotranslational protein targeting to membrane, signal sequence recognition"/>
    <property type="evidence" value="ECO:0007669"/>
    <property type="project" value="TreeGrafter"/>
</dbReference>
<dbReference type="STRING" id="246437.L9L1X6"/>
<keyword evidence="10" id="KW-1185">Reference proteome</keyword>
<gene>
    <name evidence="9" type="ORF">TREES_T100014641</name>
</gene>
<comment type="function">
    <text evidence="7">Component of the signal recognition particle (SRP) complex, a ribonucleoprotein complex that mediates the cotranslational targeting of secretory and membrane proteins to the endoplasmic reticulum (ER). Binds directly to 7SL RNA. Mediates binding of SRP54 to the SRP complex.</text>
</comment>
<organism evidence="9 10">
    <name type="scientific">Tupaia chinensis</name>
    <name type="common">Chinese tree shrew</name>
    <name type="synonym">Tupaia belangeri chinensis</name>
    <dbReference type="NCBI Taxonomy" id="246437"/>
    <lineage>
        <taxon>Eukaryota</taxon>
        <taxon>Metazoa</taxon>
        <taxon>Chordata</taxon>
        <taxon>Craniata</taxon>
        <taxon>Vertebrata</taxon>
        <taxon>Euteleostomi</taxon>
        <taxon>Mammalia</taxon>
        <taxon>Eutheria</taxon>
        <taxon>Euarchontoglires</taxon>
        <taxon>Scandentia</taxon>
        <taxon>Tupaiidae</taxon>
        <taxon>Tupaia</taxon>
    </lineage>
</organism>
<dbReference type="InterPro" id="IPR002778">
    <property type="entry name" value="Signal_recog_particle_SRP19"/>
</dbReference>
<dbReference type="GO" id="GO:0005786">
    <property type="term" value="C:signal recognition particle, endoplasmic reticulum targeting"/>
    <property type="evidence" value="ECO:0007669"/>
    <property type="project" value="UniProtKB-KW"/>
</dbReference>
<evidence type="ECO:0000256" key="4">
    <source>
        <dbReference type="ARBA" id="ARBA00023135"/>
    </source>
</evidence>